<proteinExistence type="predicted"/>
<evidence type="ECO:0000313" key="4">
    <source>
        <dbReference type="Proteomes" id="UP000637628"/>
    </source>
</evidence>
<keyword evidence="2" id="KW-1133">Transmembrane helix</keyword>
<gene>
    <name evidence="3" type="ORF">Adu01nite_63940</name>
</gene>
<feature type="transmembrane region" description="Helical" evidence="2">
    <location>
        <begin position="52"/>
        <end position="70"/>
    </location>
</feature>
<keyword evidence="4" id="KW-1185">Reference proteome</keyword>
<comment type="caution">
    <text evidence="3">The sequence shown here is derived from an EMBL/GenBank/DDBJ whole genome shotgun (WGS) entry which is preliminary data.</text>
</comment>
<name>A0ABQ3Z5G5_9ACTN</name>
<feature type="region of interest" description="Disordered" evidence="1">
    <location>
        <begin position="1"/>
        <end position="32"/>
    </location>
</feature>
<dbReference type="EMBL" id="BOML01000051">
    <property type="protein sequence ID" value="GIE05044.1"/>
    <property type="molecule type" value="Genomic_DNA"/>
</dbReference>
<evidence type="ECO:0008006" key="5">
    <source>
        <dbReference type="Google" id="ProtNLM"/>
    </source>
</evidence>
<sequence>MTGTLRPGAKRHTGDPQKAMRRPRSDERSGFPGASIVEQVVRDLLDRRGMDMALIAGFMIFYGFFIGVALTQ</sequence>
<reference evidence="3 4" key="1">
    <citation type="submission" date="2021-01" db="EMBL/GenBank/DDBJ databases">
        <title>Whole genome shotgun sequence of Actinoplanes durhamensis NBRC 14914.</title>
        <authorList>
            <person name="Komaki H."/>
            <person name="Tamura T."/>
        </authorList>
    </citation>
    <scope>NUCLEOTIDE SEQUENCE [LARGE SCALE GENOMIC DNA]</scope>
    <source>
        <strain evidence="3 4">NBRC 14914</strain>
    </source>
</reference>
<evidence type="ECO:0000256" key="2">
    <source>
        <dbReference type="SAM" id="Phobius"/>
    </source>
</evidence>
<organism evidence="3 4">
    <name type="scientific">Paractinoplanes durhamensis</name>
    <dbReference type="NCBI Taxonomy" id="113563"/>
    <lineage>
        <taxon>Bacteria</taxon>
        <taxon>Bacillati</taxon>
        <taxon>Actinomycetota</taxon>
        <taxon>Actinomycetes</taxon>
        <taxon>Micromonosporales</taxon>
        <taxon>Micromonosporaceae</taxon>
        <taxon>Paractinoplanes</taxon>
    </lineage>
</organism>
<accession>A0ABQ3Z5G5</accession>
<evidence type="ECO:0000256" key="1">
    <source>
        <dbReference type="SAM" id="MobiDB-lite"/>
    </source>
</evidence>
<keyword evidence="2" id="KW-0472">Membrane</keyword>
<keyword evidence="2" id="KW-0812">Transmembrane</keyword>
<evidence type="ECO:0000313" key="3">
    <source>
        <dbReference type="EMBL" id="GIE05044.1"/>
    </source>
</evidence>
<protein>
    <recommendedName>
        <fullName evidence="5">MFS transporter</fullName>
    </recommendedName>
</protein>
<dbReference type="Proteomes" id="UP000637628">
    <property type="component" value="Unassembled WGS sequence"/>
</dbReference>